<dbReference type="SUPFAM" id="SSF57845">
    <property type="entry name" value="B-box zinc-binding domain"/>
    <property type="match status" value="1"/>
</dbReference>
<evidence type="ECO:0000256" key="1">
    <source>
        <dbReference type="ARBA" id="ARBA00004123"/>
    </source>
</evidence>
<dbReference type="PANTHER" id="PTHR13763">
    <property type="entry name" value="BREAST CANCER TYPE 1 SUSCEPTIBILITY PROTEIN BRCA1"/>
    <property type="match status" value="1"/>
</dbReference>
<dbReference type="InterPro" id="IPR013083">
    <property type="entry name" value="Znf_RING/FYVE/PHD"/>
</dbReference>
<feature type="compositionally biased region" description="Low complexity" evidence="10">
    <location>
        <begin position="485"/>
        <end position="502"/>
    </location>
</feature>
<dbReference type="GO" id="GO:0004842">
    <property type="term" value="F:ubiquitin-protein transferase activity"/>
    <property type="evidence" value="ECO:0007669"/>
    <property type="project" value="TreeGrafter"/>
</dbReference>
<feature type="domain" description="PPIase cyclophilin-type" evidence="11">
    <location>
        <begin position="639"/>
        <end position="797"/>
    </location>
</feature>
<protein>
    <submittedName>
        <fullName evidence="13">Peptidyl-prolyl cis-trans isomerase F-like 2</fullName>
    </submittedName>
</protein>
<evidence type="ECO:0000256" key="3">
    <source>
        <dbReference type="ARBA" id="ARBA00022737"/>
    </source>
</evidence>
<feature type="domain" description="RING-type" evidence="12">
    <location>
        <begin position="7"/>
        <end position="51"/>
    </location>
</feature>
<keyword evidence="14" id="KW-1185">Reference proteome</keyword>
<keyword evidence="7" id="KW-0234">DNA repair</keyword>
<dbReference type="InterPro" id="IPR002130">
    <property type="entry name" value="Cyclophilin-type_PPIase_dom"/>
</dbReference>
<evidence type="ECO:0000256" key="7">
    <source>
        <dbReference type="ARBA" id="ARBA00023204"/>
    </source>
</evidence>
<dbReference type="Gene3D" id="2.40.100.10">
    <property type="entry name" value="Cyclophilin-like"/>
    <property type="match status" value="1"/>
</dbReference>
<sequence length="797" mass="89637">MDDLLTCTVCCEQYHEKARHPVLLPRCGHSFCRPCVAFLVKNGCVICPSCRMDQRVETADHLPTEFSLLAITSVQQVTKRHDVKLSFWCKTCSEAACGECLFEDHPTHSHNVLKATTYIAEMKDSVTDITDKFMDALEARESWYHRQIFQCTKTINDAIRTISVLRKDMDDARDLIKGVKIVEGISPTTALSDASKCLGLKWNLKDCNLGLSRTTGKKEEKTAEEEKEKDESETKNKADDKDNDEKKKEMIGKEKEIEESETLTEEEKKKRKKMLRVKEKLALAAAAAEKSTSDSKDEDKKKKIDDKTVGKEKTDDVIEKNSKVNEVQSLTIGAARTKLLATKYAPVAREPSVTPEREVKTPGNKPSPAPDKGDKEELNKETSDNKEIDATKLQTKEETDGTKPKATEETGAKNSETATENESKNTQESPSSSHTCIEAADKQKEEKTVMKKEPATGVTKRPKLGRMARQALKRSQTMNFQQPPTADDNSAADSSDQTQSDNIKGLDLETSKLTKNEEPSVDNKDIEEQANSKTKTEERAEEDIKDEREQPENTNNHTQADKPMFEMEPEEKERIATELLLVPCLTVIVEGVGGRLAHVTWEPKGLHVYCHQYQELPYDVSIKWNVLHAFLPTKSPVVFLDVGTEKKILGRVYITLWGHLRRATNFLHLCLGDRGPSYRNTLFLEVLNPDSPGERIKGGDYDYNNGRGGEGLLDDLERQEGYSMPMEAGLVTAGNPARKEQDSQFYICTEDDPDRNFACPFGRVESGLYVMKEAVWLVVTQQVWIRDCGVVVDVPKF</sequence>
<evidence type="ECO:0000256" key="6">
    <source>
        <dbReference type="ARBA" id="ARBA00022833"/>
    </source>
</evidence>
<dbReference type="InterPro" id="IPR001841">
    <property type="entry name" value="Znf_RING"/>
</dbReference>
<evidence type="ECO:0000256" key="2">
    <source>
        <dbReference type="ARBA" id="ARBA00022723"/>
    </source>
</evidence>
<dbReference type="CDD" id="cd16449">
    <property type="entry name" value="RING-HC"/>
    <property type="match status" value="1"/>
</dbReference>
<feature type="compositionally biased region" description="Basic and acidic residues" evidence="10">
    <location>
        <begin position="216"/>
        <end position="256"/>
    </location>
</feature>
<dbReference type="EMBL" id="JAHLQT010034244">
    <property type="protein sequence ID" value="KAG7158873.1"/>
    <property type="molecule type" value="Genomic_DNA"/>
</dbReference>
<evidence type="ECO:0000256" key="4">
    <source>
        <dbReference type="ARBA" id="ARBA00022763"/>
    </source>
</evidence>
<accession>A0A8J5MPC0</accession>
<keyword evidence="6" id="KW-0862">Zinc</keyword>
<dbReference type="InterPro" id="IPR029000">
    <property type="entry name" value="Cyclophilin-like_dom_sf"/>
</dbReference>
<feature type="compositionally biased region" description="Basic and acidic residues" evidence="10">
    <location>
        <begin position="371"/>
        <end position="411"/>
    </location>
</feature>
<dbReference type="Gene3D" id="3.30.160.60">
    <property type="entry name" value="Classic Zinc Finger"/>
    <property type="match status" value="1"/>
</dbReference>
<feature type="compositionally biased region" description="Basic and acidic residues" evidence="10">
    <location>
        <begin position="504"/>
        <end position="527"/>
    </location>
</feature>
<keyword evidence="4" id="KW-0227">DNA damage</keyword>
<dbReference type="GO" id="GO:0008270">
    <property type="term" value="F:zinc ion binding"/>
    <property type="evidence" value="ECO:0007669"/>
    <property type="project" value="UniProtKB-KW"/>
</dbReference>
<name>A0A8J5MPC0_HOMAM</name>
<dbReference type="InterPro" id="IPR017907">
    <property type="entry name" value="Znf_RING_CS"/>
</dbReference>
<evidence type="ECO:0000259" key="12">
    <source>
        <dbReference type="PROSITE" id="PS50089"/>
    </source>
</evidence>
<keyword evidence="3" id="KW-0677">Repeat</keyword>
<dbReference type="AlphaFoldDB" id="A0A8J5MPC0"/>
<dbReference type="GO" id="GO:0045944">
    <property type="term" value="P:positive regulation of transcription by RNA polymerase II"/>
    <property type="evidence" value="ECO:0007669"/>
    <property type="project" value="TreeGrafter"/>
</dbReference>
<evidence type="ECO:0000256" key="9">
    <source>
        <dbReference type="PROSITE-ProRule" id="PRU00175"/>
    </source>
</evidence>
<dbReference type="GO" id="GO:0070531">
    <property type="term" value="C:BRCA1-A complex"/>
    <property type="evidence" value="ECO:0007669"/>
    <property type="project" value="TreeGrafter"/>
</dbReference>
<keyword evidence="5 9" id="KW-0863">Zinc-finger</keyword>
<dbReference type="Pfam" id="PF00160">
    <property type="entry name" value="Pro_isomerase"/>
    <property type="match status" value="1"/>
</dbReference>
<dbReference type="PROSITE" id="PS50089">
    <property type="entry name" value="ZF_RING_2"/>
    <property type="match status" value="1"/>
</dbReference>
<keyword evidence="13" id="KW-0413">Isomerase</keyword>
<comment type="subcellular location">
    <subcellularLocation>
        <location evidence="1">Nucleus</location>
    </subcellularLocation>
</comment>
<dbReference type="Proteomes" id="UP000747542">
    <property type="component" value="Unassembled WGS sequence"/>
</dbReference>
<dbReference type="InterPro" id="IPR031099">
    <property type="entry name" value="BRCA1-associated"/>
</dbReference>
<feature type="compositionally biased region" description="Basic and acidic residues" evidence="10">
    <location>
        <begin position="291"/>
        <end position="323"/>
    </location>
</feature>
<comment type="caution">
    <text evidence="13">The sequence shown here is derived from an EMBL/GenBank/DDBJ whole genome shotgun (WGS) entry which is preliminary data.</text>
</comment>
<dbReference type="PROSITE" id="PS00518">
    <property type="entry name" value="ZF_RING_1"/>
    <property type="match status" value="1"/>
</dbReference>
<dbReference type="PANTHER" id="PTHR13763:SF0">
    <property type="entry name" value="BREAST CANCER TYPE 1 SUSCEPTIBILITY PROTEIN"/>
    <property type="match status" value="1"/>
</dbReference>
<gene>
    <name evidence="13" type="primary">Ppif-L2</name>
    <name evidence="13" type="ORF">Hamer_G006249</name>
</gene>
<keyword evidence="2" id="KW-0479">Metal-binding</keyword>
<evidence type="ECO:0000256" key="10">
    <source>
        <dbReference type="SAM" id="MobiDB-lite"/>
    </source>
</evidence>
<feature type="compositionally biased region" description="Polar residues" evidence="10">
    <location>
        <begin position="412"/>
        <end position="435"/>
    </location>
</feature>
<evidence type="ECO:0000259" key="11">
    <source>
        <dbReference type="PROSITE" id="PS50072"/>
    </source>
</evidence>
<keyword evidence="8" id="KW-0539">Nucleus</keyword>
<dbReference type="SMART" id="SM00184">
    <property type="entry name" value="RING"/>
    <property type="match status" value="1"/>
</dbReference>
<dbReference type="GO" id="GO:0000724">
    <property type="term" value="P:double-strand break repair via homologous recombination"/>
    <property type="evidence" value="ECO:0007669"/>
    <property type="project" value="TreeGrafter"/>
</dbReference>
<proteinExistence type="predicted"/>
<feature type="compositionally biased region" description="Polar residues" evidence="10">
    <location>
        <begin position="473"/>
        <end position="484"/>
    </location>
</feature>
<dbReference type="Gene3D" id="3.30.40.10">
    <property type="entry name" value="Zinc/RING finger domain, C3HC4 (zinc finger)"/>
    <property type="match status" value="1"/>
</dbReference>
<dbReference type="GO" id="GO:0031436">
    <property type="term" value="C:BRCA1-BARD1 complex"/>
    <property type="evidence" value="ECO:0007669"/>
    <property type="project" value="TreeGrafter"/>
</dbReference>
<evidence type="ECO:0000256" key="8">
    <source>
        <dbReference type="ARBA" id="ARBA00023242"/>
    </source>
</evidence>
<dbReference type="PROSITE" id="PS50072">
    <property type="entry name" value="CSA_PPIASE_2"/>
    <property type="match status" value="1"/>
</dbReference>
<dbReference type="GO" id="GO:0003755">
    <property type="term" value="F:peptidyl-prolyl cis-trans isomerase activity"/>
    <property type="evidence" value="ECO:0007669"/>
    <property type="project" value="InterPro"/>
</dbReference>
<feature type="region of interest" description="Disordered" evidence="10">
    <location>
        <begin position="215"/>
        <end position="562"/>
    </location>
</feature>
<evidence type="ECO:0000313" key="13">
    <source>
        <dbReference type="EMBL" id="KAG7158873.1"/>
    </source>
</evidence>
<feature type="compositionally biased region" description="Basic and acidic residues" evidence="10">
    <location>
        <begin position="439"/>
        <end position="454"/>
    </location>
</feature>
<organism evidence="13 14">
    <name type="scientific">Homarus americanus</name>
    <name type="common">American lobster</name>
    <dbReference type="NCBI Taxonomy" id="6706"/>
    <lineage>
        <taxon>Eukaryota</taxon>
        <taxon>Metazoa</taxon>
        <taxon>Ecdysozoa</taxon>
        <taxon>Arthropoda</taxon>
        <taxon>Crustacea</taxon>
        <taxon>Multicrustacea</taxon>
        <taxon>Malacostraca</taxon>
        <taxon>Eumalacostraca</taxon>
        <taxon>Eucarida</taxon>
        <taxon>Decapoda</taxon>
        <taxon>Pleocyemata</taxon>
        <taxon>Astacidea</taxon>
        <taxon>Nephropoidea</taxon>
        <taxon>Nephropidae</taxon>
        <taxon>Homarus</taxon>
    </lineage>
</organism>
<dbReference type="SUPFAM" id="SSF50891">
    <property type="entry name" value="Cyclophilin-like"/>
    <property type="match status" value="1"/>
</dbReference>
<dbReference type="SUPFAM" id="SSF57850">
    <property type="entry name" value="RING/U-box"/>
    <property type="match status" value="1"/>
</dbReference>
<evidence type="ECO:0000256" key="5">
    <source>
        <dbReference type="ARBA" id="ARBA00022771"/>
    </source>
</evidence>
<evidence type="ECO:0000313" key="14">
    <source>
        <dbReference type="Proteomes" id="UP000747542"/>
    </source>
</evidence>
<reference evidence="13" key="1">
    <citation type="journal article" date="2021" name="Sci. Adv.">
        <title>The American lobster genome reveals insights on longevity, neural, and immune adaptations.</title>
        <authorList>
            <person name="Polinski J.M."/>
            <person name="Zimin A.V."/>
            <person name="Clark K.F."/>
            <person name="Kohn A.B."/>
            <person name="Sadowski N."/>
            <person name="Timp W."/>
            <person name="Ptitsyn A."/>
            <person name="Khanna P."/>
            <person name="Romanova D.Y."/>
            <person name="Williams P."/>
            <person name="Greenwood S.J."/>
            <person name="Moroz L.L."/>
            <person name="Walt D.R."/>
            <person name="Bodnar A.G."/>
        </authorList>
    </citation>
    <scope>NUCLEOTIDE SEQUENCE</scope>
    <source>
        <strain evidence="13">GMGI-L3</strain>
    </source>
</reference>